<dbReference type="InterPro" id="IPR006342">
    <property type="entry name" value="FkbM_mtfrase"/>
</dbReference>
<feature type="domain" description="Methyltransferase FkbM" evidence="1">
    <location>
        <begin position="89"/>
        <end position="234"/>
    </location>
</feature>
<dbReference type="STRING" id="305507.SAMN04489724_0664"/>
<evidence type="ECO:0000313" key="2">
    <source>
        <dbReference type="EMBL" id="SFT41723.1"/>
    </source>
</evidence>
<name>A0A1I6XUM5_9BACT</name>
<sequence>MIKSYFHQHFARPIYSILRSLHPFFKFKKRTFFDKFNVKTKDGVSFFLYNNAFYWETEMFWAGFENFDYEKKTRMIWCQLAKSSQLIFDIGSNSGWFSVMAKAYNPKATVHAFEPQPNIYQVLVKNNEINRFDIHCHQVALSDTKGEFPFYNTGDQTFTTENTNHGSLNKEWRPIKQHSILVKVDRLDDLIESKQILKPDLIKIDVETLEYEVLSGYGSLLHEHKPIIILEIQDKELGLKVGSLYQSEEVRYFHIDESKGLIEVSTLGDTSSQENRNYLICPKCRQDLINPFLN</sequence>
<dbReference type="OrthoDB" id="9812600at2"/>
<dbReference type="GO" id="GO:0032259">
    <property type="term" value="P:methylation"/>
    <property type="evidence" value="ECO:0007669"/>
    <property type="project" value="UniProtKB-KW"/>
</dbReference>
<dbReference type="EMBL" id="FPBF01000001">
    <property type="protein sequence ID" value="SFT41723.1"/>
    <property type="molecule type" value="Genomic_DNA"/>
</dbReference>
<reference evidence="3" key="1">
    <citation type="submission" date="2016-10" db="EMBL/GenBank/DDBJ databases">
        <authorList>
            <person name="Varghese N."/>
            <person name="Submissions S."/>
        </authorList>
    </citation>
    <scope>NUCLEOTIDE SEQUENCE [LARGE SCALE GENOMIC DNA]</scope>
    <source>
        <strain evidence="3">DSM 23445</strain>
    </source>
</reference>
<protein>
    <submittedName>
        <fullName evidence="2">Methyltransferase, FkbM family</fullName>
    </submittedName>
</protein>
<dbReference type="Gene3D" id="3.40.50.150">
    <property type="entry name" value="Vaccinia Virus protein VP39"/>
    <property type="match status" value="1"/>
</dbReference>
<keyword evidence="2" id="KW-0489">Methyltransferase</keyword>
<dbReference type="PANTHER" id="PTHR34203">
    <property type="entry name" value="METHYLTRANSFERASE, FKBM FAMILY PROTEIN"/>
    <property type="match status" value="1"/>
</dbReference>
<dbReference type="NCBIfam" id="TIGR01444">
    <property type="entry name" value="fkbM_fam"/>
    <property type="match status" value="1"/>
</dbReference>
<keyword evidence="2" id="KW-0808">Transferase</keyword>
<dbReference type="InterPro" id="IPR029063">
    <property type="entry name" value="SAM-dependent_MTases_sf"/>
</dbReference>
<organism evidence="2 3">
    <name type="scientific">Algoriphagus locisalis</name>
    <dbReference type="NCBI Taxonomy" id="305507"/>
    <lineage>
        <taxon>Bacteria</taxon>
        <taxon>Pseudomonadati</taxon>
        <taxon>Bacteroidota</taxon>
        <taxon>Cytophagia</taxon>
        <taxon>Cytophagales</taxon>
        <taxon>Cyclobacteriaceae</taxon>
        <taxon>Algoriphagus</taxon>
    </lineage>
</organism>
<dbReference type="SUPFAM" id="SSF53335">
    <property type="entry name" value="S-adenosyl-L-methionine-dependent methyltransferases"/>
    <property type="match status" value="1"/>
</dbReference>
<dbReference type="RefSeq" id="WP_091691269.1">
    <property type="nucleotide sequence ID" value="NZ_FPBF01000001.1"/>
</dbReference>
<gene>
    <name evidence="2" type="ORF">SAMN04489724_0664</name>
</gene>
<proteinExistence type="predicted"/>
<dbReference type="InterPro" id="IPR052514">
    <property type="entry name" value="SAM-dependent_MTase"/>
</dbReference>
<keyword evidence="3" id="KW-1185">Reference proteome</keyword>
<evidence type="ECO:0000259" key="1">
    <source>
        <dbReference type="Pfam" id="PF05050"/>
    </source>
</evidence>
<dbReference type="AlphaFoldDB" id="A0A1I6XUM5"/>
<dbReference type="GO" id="GO:0008168">
    <property type="term" value="F:methyltransferase activity"/>
    <property type="evidence" value="ECO:0007669"/>
    <property type="project" value="UniProtKB-KW"/>
</dbReference>
<dbReference type="Proteomes" id="UP000199673">
    <property type="component" value="Unassembled WGS sequence"/>
</dbReference>
<dbReference type="PANTHER" id="PTHR34203:SF15">
    <property type="entry name" value="SLL1173 PROTEIN"/>
    <property type="match status" value="1"/>
</dbReference>
<evidence type="ECO:0000313" key="3">
    <source>
        <dbReference type="Proteomes" id="UP000199673"/>
    </source>
</evidence>
<accession>A0A1I6XUM5</accession>
<dbReference type="Pfam" id="PF05050">
    <property type="entry name" value="Methyltransf_21"/>
    <property type="match status" value="1"/>
</dbReference>